<feature type="compositionally biased region" description="Gly residues" evidence="2">
    <location>
        <begin position="170"/>
        <end position="185"/>
    </location>
</feature>
<dbReference type="PANTHER" id="PTHR28441">
    <property type="entry name" value="PROTEIN FAM91A1"/>
    <property type="match status" value="1"/>
</dbReference>
<reference evidence="4" key="1">
    <citation type="submission" date="2017-08" db="EMBL/GenBank/DDBJ databases">
        <authorList>
            <person name="Polle J.E."/>
            <person name="Barry K."/>
            <person name="Cushman J."/>
            <person name="Schmutz J."/>
            <person name="Tran D."/>
            <person name="Hathwaick L.T."/>
            <person name="Yim W.C."/>
            <person name="Jenkins J."/>
            <person name="Mckie-Krisberg Z.M."/>
            <person name="Prochnik S."/>
            <person name="Lindquist E."/>
            <person name="Dockter R.B."/>
            <person name="Adam C."/>
            <person name="Molina H."/>
            <person name="Bunkerborg J."/>
            <person name="Jin E."/>
            <person name="Buchheim M."/>
            <person name="Magnuson J."/>
        </authorList>
    </citation>
    <scope>NUCLEOTIDE SEQUENCE</scope>
    <source>
        <strain evidence="4">CCAP 19/18</strain>
    </source>
</reference>
<evidence type="ECO:0000313" key="5">
    <source>
        <dbReference type="Proteomes" id="UP000815325"/>
    </source>
</evidence>
<dbReference type="Pfam" id="PF14648">
    <property type="entry name" value="FAM91_C"/>
    <property type="match status" value="1"/>
</dbReference>
<dbReference type="PANTHER" id="PTHR28441:SF2">
    <property type="entry name" value="PROTEIN FAM91A1"/>
    <property type="match status" value="1"/>
</dbReference>
<feature type="compositionally biased region" description="Low complexity" evidence="2">
    <location>
        <begin position="296"/>
        <end position="309"/>
    </location>
</feature>
<evidence type="ECO:0000259" key="3">
    <source>
        <dbReference type="Pfam" id="PF14648"/>
    </source>
</evidence>
<feature type="region of interest" description="Disordered" evidence="2">
    <location>
        <begin position="426"/>
        <end position="519"/>
    </location>
</feature>
<gene>
    <name evidence="4" type="ORF">DUNSADRAFT_12115</name>
</gene>
<keyword evidence="5" id="KW-1185">Reference proteome</keyword>
<feature type="non-terminal residue" evidence="4">
    <location>
        <position position="1"/>
    </location>
</feature>
<feature type="region of interest" description="Disordered" evidence="2">
    <location>
        <begin position="287"/>
        <end position="369"/>
    </location>
</feature>
<dbReference type="EMBL" id="MU069895">
    <property type="protein sequence ID" value="KAF5832133.1"/>
    <property type="molecule type" value="Genomic_DNA"/>
</dbReference>
<dbReference type="InterPro" id="IPR039199">
    <property type="entry name" value="FAM91"/>
</dbReference>
<feature type="compositionally biased region" description="Low complexity" evidence="2">
    <location>
        <begin position="505"/>
        <end position="516"/>
    </location>
</feature>
<feature type="compositionally biased region" description="Low complexity" evidence="2">
    <location>
        <begin position="347"/>
        <end position="361"/>
    </location>
</feature>
<sequence length="642" mass="64524">SGPMSLVLAAGQKMTRLPPQLECATHALLWPWDEGPGLARVKASGLFGDASVSSSVALVEAPLLLAAINEILAHTALMVQPINVAAPLPPAPLASPAPPTLAPDASAPPDPSLLPAAAAAAAAATSASRGQVEGAGAWGAFDDVDKSEGGLVASLAELTGWGEGGWLGGLAGGGGGGGGWRGGGSQQTQDEGVTHGGGHSGSVKGEGMMGAAAGVPQQPSVNRGREEVKMQGAAAHGTSSSGLAGQCRKEGGGSATGPEGTVVDVPLPLPRALRECVRASVPSLARYWDNGGGPHPALEQQQLQAQAPQSDSAGGMQDLLGDDVTPPVPFSVPTKQSLQGGGQESWSSPARGRSGVSSRGRSSTDRPPQAILLRGMDRRSGLPCEIAVARDLLVALEKTGLSGMVGYLRTARVPGMVSHTAATTAVPAAPPPPVHPKVTPCTPPPSAQPSAAQVQWTDQSQGGGDPMWHWASADCGLGPMNAGDSRGPPKEGSAQQILGSSSAKQHGQQDQAGGAAAEKEEVLQMGGGWVPVAVQLGVPLYSLSLCKAVCKCAWEQGALSQEGREAQVLAQCMLQTALQDLISQFAVSAHGTGSSSALASAGTAPAFAAVSLPTCNLYFDGTNVEVVDLQGSLQRGGVSWCC</sequence>
<organism evidence="4 5">
    <name type="scientific">Dunaliella salina</name>
    <name type="common">Green alga</name>
    <name type="synonym">Protococcus salinus</name>
    <dbReference type="NCBI Taxonomy" id="3046"/>
    <lineage>
        <taxon>Eukaryota</taxon>
        <taxon>Viridiplantae</taxon>
        <taxon>Chlorophyta</taxon>
        <taxon>core chlorophytes</taxon>
        <taxon>Chlorophyceae</taxon>
        <taxon>CS clade</taxon>
        <taxon>Chlamydomonadales</taxon>
        <taxon>Dunaliellaceae</taxon>
        <taxon>Dunaliella</taxon>
    </lineage>
</organism>
<feature type="compositionally biased region" description="Polar residues" evidence="2">
    <location>
        <begin position="493"/>
        <end position="504"/>
    </location>
</feature>
<protein>
    <recommendedName>
        <fullName evidence="3">FAM91 C-terminal domain-containing protein</fullName>
    </recommendedName>
</protein>
<feature type="compositionally biased region" description="Pro residues" evidence="2">
    <location>
        <begin position="428"/>
        <end position="447"/>
    </location>
</feature>
<proteinExistence type="inferred from homology"/>
<comment type="similarity">
    <text evidence="1">Belongs to the FAM91 family.</text>
</comment>
<feature type="domain" description="FAM91 C-terminal" evidence="3">
    <location>
        <begin position="518"/>
        <end position="625"/>
    </location>
</feature>
<name>A0ABQ7GC04_DUNSA</name>
<evidence type="ECO:0000256" key="2">
    <source>
        <dbReference type="SAM" id="MobiDB-lite"/>
    </source>
</evidence>
<feature type="region of interest" description="Disordered" evidence="2">
    <location>
        <begin position="170"/>
        <end position="262"/>
    </location>
</feature>
<dbReference type="InterPro" id="IPR028097">
    <property type="entry name" value="FAM91_C_dom"/>
</dbReference>
<evidence type="ECO:0000313" key="4">
    <source>
        <dbReference type="EMBL" id="KAF5832133.1"/>
    </source>
</evidence>
<comment type="caution">
    <text evidence="4">The sequence shown here is derived from an EMBL/GenBank/DDBJ whole genome shotgun (WGS) entry which is preliminary data.</text>
</comment>
<evidence type="ECO:0000256" key="1">
    <source>
        <dbReference type="ARBA" id="ARBA00010319"/>
    </source>
</evidence>
<accession>A0ABQ7GC04</accession>
<dbReference type="Proteomes" id="UP000815325">
    <property type="component" value="Unassembled WGS sequence"/>
</dbReference>